<evidence type="ECO:0000313" key="5">
    <source>
        <dbReference type="Proteomes" id="UP000181790"/>
    </source>
</evidence>
<dbReference type="GO" id="GO:0000166">
    <property type="term" value="F:nucleotide binding"/>
    <property type="evidence" value="ECO:0007669"/>
    <property type="project" value="UniProtKB-KW"/>
</dbReference>
<dbReference type="Pfam" id="PF02597">
    <property type="entry name" value="ThiS"/>
    <property type="match status" value="1"/>
</dbReference>
<dbReference type="RefSeq" id="WP_071502499.1">
    <property type="nucleotide sequence ID" value="NZ_MORL01000003.1"/>
</dbReference>
<dbReference type="EMBL" id="MORL01000003">
    <property type="protein sequence ID" value="OIN59701.1"/>
    <property type="molecule type" value="Genomic_DNA"/>
</dbReference>
<dbReference type="NCBIfam" id="TIGR01687">
    <property type="entry name" value="moaD_arch"/>
    <property type="match status" value="1"/>
</dbReference>
<name>A0A1S2VLR0_9BACT</name>
<comment type="similarity">
    <text evidence="2">Belongs to the MoaD family.</text>
</comment>
<dbReference type="InterPro" id="IPR044672">
    <property type="entry name" value="MOCS2A"/>
</dbReference>
<dbReference type="GO" id="GO:0006777">
    <property type="term" value="P:Mo-molybdopterin cofactor biosynthetic process"/>
    <property type="evidence" value="ECO:0007669"/>
    <property type="project" value="InterPro"/>
</dbReference>
<gene>
    <name evidence="4" type="ORF">BLX24_07490</name>
</gene>
<evidence type="ECO:0000313" key="4">
    <source>
        <dbReference type="EMBL" id="OIN59701.1"/>
    </source>
</evidence>
<dbReference type="Proteomes" id="UP000181790">
    <property type="component" value="Unassembled WGS sequence"/>
</dbReference>
<proteinExistence type="inferred from homology"/>
<dbReference type="InterPro" id="IPR016155">
    <property type="entry name" value="Mopterin_synth/thiamin_S_b"/>
</dbReference>
<dbReference type="CDD" id="cd00754">
    <property type="entry name" value="Ubl_MoaD"/>
    <property type="match status" value="1"/>
</dbReference>
<evidence type="ECO:0000256" key="2">
    <source>
        <dbReference type="ARBA" id="ARBA00024200"/>
    </source>
</evidence>
<dbReference type="SUPFAM" id="SSF54285">
    <property type="entry name" value="MoaD/ThiS"/>
    <property type="match status" value="1"/>
</dbReference>
<keyword evidence="5" id="KW-1185">Reference proteome</keyword>
<dbReference type="AlphaFoldDB" id="A0A1S2VLR0"/>
<accession>A0A1S2VLR0</accession>
<organism evidence="4 5">
    <name type="scientific">Arsenicibacter rosenii</name>
    <dbReference type="NCBI Taxonomy" id="1750698"/>
    <lineage>
        <taxon>Bacteria</taxon>
        <taxon>Pseudomonadati</taxon>
        <taxon>Bacteroidota</taxon>
        <taxon>Cytophagia</taxon>
        <taxon>Cytophagales</taxon>
        <taxon>Spirosomataceae</taxon>
        <taxon>Arsenicibacter</taxon>
    </lineage>
</organism>
<dbReference type="PANTHER" id="PTHR33359">
    <property type="entry name" value="MOLYBDOPTERIN SYNTHASE SULFUR CARRIER SUBUNIT"/>
    <property type="match status" value="1"/>
</dbReference>
<dbReference type="PANTHER" id="PTHR33359:SF1">
    <property type="entry name" value="MOLYBDOPTERIN SYNTHASE SULFUR CARRIER SUBUNIT"/>
    <property type="match status" value="1"/>
</dbReference>
<dbReference type="GO" id="GO:1990133">
    <property type="term" value="C:molybdopterin adenylyltransferase complex"/>
    <property type="evidence" value="ECO:0007669"/>
    <property type="project" value="TreeGrafter"/>
</dbReference>
<evidence type="ECO:0000256" key="3">
    <source>
        <dbReference type="ARBA" id="ARBA00024247"/>
    </source>
</evidence>
<evidence type="ECO:0000256" key="1">
    <source>
        <dbReference type="ARBA" id="ARBA00022741"/>
    </source>
</evidence>
<dbReference type="OrthoDB" id="598356at2"/>
<dbReference type="InterPro" id="IPR012675">
    <property type="entry name" value="Beta-grasp_dom_sf"/>
</dbReference>
<dbReference type="UniPathway" id="UPA00344"/>
<protein>
    <recommendedName>
        <fullName evidence="3">Molybdopterin synthase sulfur carrier subunit</fullName>
    </recommendedName>
</protein>
<comment type="caution">
    <text evidence="4">The sequence shown here is derived from an EMBL/GenBank/DDBJ whole genome shotgun (WGS) entry which is preliminary data.</text>
</comment>
<sequence>MNQSLNVLLFGITRDIAGKSVVPCALSGNATVSDLLDYLKQEYPPMAGISSLLVAVNGEYAEPATRLAANDEIAIIPPVSGG</sequence>
<dbReference type="InterPro" id="IPR003749">
    <property type="entry name" value="ThiS/MoaD-like"/>
</dbReference>
<reference evidence="4 5" key="1">
    <citation type="submission" date="2016-10" db="EMBL/GenBank/DDBJ databases">
        <title>Arsenicibacter rosenii gen. nov., sp. nov., an efficient arsenic-methylating bacterium isolated from an arsenic-contaminated paddy soil.</title>
        <authorList>
            <person name="Huang K."/>
        </authorList>
    </citation>
    <scope>NUCLEOTIDE SEQUENCE [LARGE SCALE GENOMIC DNA]</scope>
    <source>
        <strain evidence="4 5">SM-1</strain>
    </source>
</reference>
<dbReference type="Gene3D" id="3.10.20.30">
    <property type="match status" value="1"/>
</dbReference>
<keyword evidence="1" id="KW-0547">Nucleotide-binding</keyword>
<dbReference type="InterPro" id="IPR010038">
    <property type="entry name" value="MoaD_arc-typ"/>
</dbReference>